<evidence type="ECO:0000256" key="2">
    <source>
        <dbReference type="ARBA" id="ARBA00022448"/>
    </source>
</evidence>
<dbReference type="SUPFAM" id="SSF56762">
    <property type="entry name" value="HydB/Nqo4-like"/>
    <property type="match status" value="1"/>
</dbReference>
<protein>
    <submittedName>
        <fullName evidence="6">Unannotated protein</fullName>
    </submittedName>
</protein>
<keyword evidence="3" id="KW-1278">Translocase</keyword>
<dbReference type="InterPro" id="IPR014029">
    <property type="entry name" value="NADH_UbQ_OxRdtase_49kDa_CS"/>
</dbReference>
<name>A0A6J7PF40_9ZZZZ</name>
<dbReference type="PANTHER" id="PTHR11993:SF10">
    <property type="entry name" value="NADH DEHYDROGENASE [UBIQUINONE] IRON-SULFUR PROTEIN 2, MITOCHONDRIAL"/>
    <property type="match status" value="1"/>
</dbReference>
<evidence type="ECO:0000256" key="1">
    <source>
        <dbReference type="ARBA" id="ARBA00005769"/>
    </source>
</evidence>
<sequence length="381" mass="40080">MRLATAPSGTGSDAVVELDAAHWARQGSLSFDLQVNDGVIVASDVVPGFMHRGAEKLFEARDYRQGMALANRHDWLAPVGGEILMARAAEDLLGMSVPPRATLLRLLVLELSRAAAMLAFLGPAAEPTAMPDARALRLEAAQQRERIVRHIEALTGARMHVTYAVVGGVHHDAPPEWLDHTTELCAAIDRDTVPRFEAAVTTPEFVGRCTGLGVITPDLALGHGASGVVGRASGVSRDLRRDEPAYAGALDLLPVPAPAPGQESGDAVGRLVLMTAELRAGLRLAHHLSGQLADTGGAVSISLPKVLRVPVGSSLQWLETPCGAAGALLESRGDRVPHRYALRTPSLAHAPLLATAMLGHRVDDAAAILSSFPIVVGDVDK</sequence>
<dbReference type="PANTHER" id="PTHR11993">
    <property type="entry name" value="NADH-UBIQUINONE OXIDOREDUCTASE 49 KDA SUBUNIT"/>
    <property type="match status" value="1"/>
</dbReference>
<dbReference type="Gene3D" id="1.10.645.10">
    <property type="entry name" value="Cytochrome-c3 Hydrogenase, chain B"/>
    <property type="match status" value="1"/>
</dbReference>
<feature type="domain" description="NADH-quinone oxidoreductase subunit D" evidence="5">
    <location>
        <begin position="140"/>
        <end position="294"/>
    </location>
</feature>
<dbReference type="InterPro" id="IPR029014">
    <property type="entry name" value="NiFe-Hase_large"/>
</dbReference>
<keyword evidence="2" id="KW-0813">Transport</keyword>
<reference evidence="6" key="1">
    <citation type="submission" date="2020-05" db="EMBL/GenBank/DDBJ databases">
        <authorList>
            <person name="Chiriac C."/>
            <person name="Salcher M."/>
            <person name="Ghai R."/>
            <person name="Kavagutti S V."/>
        </authorList>
    </citation>
    <scope>NUCLEOTIDE SEQUENCE</scope>
</reference>
<dbReference type="PROSITE" id="PS00535">
    <property type="entry name" value="COMPLEX1_49K"/>
    <property type="match status" value="1"/>
</dbReference>
<dbReference type="EMBL" id="CAFBOZ010000105">
    <property type="protein sequence ID" value="CAB5004037.1"/>
    <property type="molecule type" value="Genomic_DNA"/>
</dbReference>
<dbReference type="AlphaFoldDB" id="A0A6J7PF40"/>
<dbReference type="InterPro" id="IPR022885">
    <property type="entry name" value="NDH1_su_D/H"/>
</dbReference>
<dbReference type="Pfam" id="PF00346">
    <property type="entry name" value="Complex1_49kDa"/>
    <property type="match status" value="2"/>
</dbReference>
<accession>A0A6J7PF40</accession>
<dbReference type="GO" id="GO:0051287">
    <property type="term" value="F:NAD binding"/>
    <property type="evidence" value="ECO:0007669"/>
    <property type="project" value="InterPro"/>
</dbReference>
<evidence type="ECO:0000256" key="3">
    <source>
        <dbReference type="ARBA" id="ARBA00022967"/>
    </source>
</evidence>
<organism evidence="6">
    <name type="scientific">freshwater metagenome</name>
    <dbReference type="NCBI Taxonomy" id="449393"/>
    <lineage>
        <taxon>unclassified sequences</taxon>
        <taxon>metagenomes</taxon>
        <taxon>ecological metagenomes</taxon>
    </lineage>
</organism>
<keyword evidence="4" id="KW-0520">NAD</keyword>
<evidence type="ECO:0000256" key="4">
    <source>
        <dbReference type="ARBA" id="ARBA00023027"/>
    </source>
</evidence>
<evidence type="ECO:0000313" key="6">
    <source>
        <dbReference type="EMBL" id="CAB5004037.1"/>
    </source>
</evidence>
<comment type="similarity">
    <text evidence="1">Belongs to the complex I 49 kDa subunit family.</text>
</comment>
<feature type="domain" description="NADH-quinone oxidoreductase subunit D" evidence="5">
    <location>
        <begin position="307"/>
        <end position="381"/>
    </location>
</feature>
<dbReference type="GO" id="GO:0048038">
    <property type="term" value="F:quinone binding"/>
    <property type="evidence" value="ECO:0007669"/>
    <property type="project" value="InterPro"/>
</dbReference>
<gene>
    <name evidence="6" type="ORF">UFOPK3992_00850</name>
</gene>
<dbReference type="InterPro" id="IPR001135">
    <property type="entry name" value="NADH_Q_OxRdtase_suD"/>
</dbReference>
<evidence type="ECO:0000259" key="5">
    <source>
        <dbReference type="Pfam" id="PF00346"/>
    </source>
</evidence>
<dbReference type="GO" id="GO:0016651">
    <property type="term" value="F:oxidoreductase activity, acting on NAD(P)H"/>
    <property type="evidence" value="ECO:0007669"/>
    <property type="project" value="InterPro"/>
</dbReference>
<proteinExistence type="inferred from homology"/>